<dbReference type="Proteomes" id="UP001501074">
    <property type="component" value="Unassembled WGS sequence"/>
</dbReference>
<organism evidence="5 6">
    <name type="scientific">Kineosporia mesophila</name>
    <dbReference type="NCBI Taxonomy" id="566012"/>
    <lineage>
        <taxon>Bacteria</taxon>
        <taxon>Bacillati</taxon>
        <taxon>Actinomycetota</taxon>
        <taxon>Actinomycetes</taxon>
        <taxon>Kineosporiales</taxon>
        <taxon>Kineosporiaceae</taxon>
        <taxon>Kineosporia</taxon>
    </lineage>
</organism>
<dbReference type="InterPro" id="IPR050147">
    <property type="entry name" value="Ser/Thr_Dehydratase"/>
</dbReference>
<keyword evidence="3" id="KW-0456">Lyase</keyword>
<keyword evidence="2" id="KW-0663">Pyridoxal phosphate</keyword>
<dbReference type="SUPFAM" id="SSF53686">
    <property type="entry name" value="Tryptophan synthase beta subunit-like PLP-dependent enzymes"/>
    <property type="match status" value="1"/>
</dbReference>
<dbReference type="RefSeq" id="WP_231489303.1">
    <property type="nucleotide sequence ID" value="NZ_BAAAZO010000007.1"/>
</dbReference>
<dbReference type="PANTHER" id="PTHR48078">
    <property type="entry name" value="THREONINE DEHYDRATASE, MITOCHONDRIAL-RELATED"/>
    <property type="match status" value="1"/>
</dbReference>
<dbReference type="Gene3D" id="3.40.50.1100">
    <property type="match status" value="2"/>
</dbReference>
<name>A0ABP6ZVW1_9ACTN</name>
<dbReference type="EMBL" id="BAAAZO010000007">
    <property type="protein sequence ID" value="GAA3620803.1"/>
    <property type="molecule type" value="Genomic_DNA"/>
</dbReference>
<comment type="caution">
    <text evidence="5">The sequence shown here is derived from an EMBL/GenBank/DDBJ whole genome shotgun (WGS) entry which is preliminary data.</text>
</comment>
<keyword evidence="6" id="KW-1185">Reference proteome</keyword>
<evidence type="ECO:0000313" key="6">
    <source>
        <dbReference type="Proteomes" id="UP001501074"/>
    </source>
</evidence>
<sequence>MTTTAPRTRLISVDDLVPGLSVLLQDETLYASGSHKEPAARSVAAAARADGHERVFVGSCGSYGRAMATACAQEGLRCTVVLPEGWGDGGAFAEATGADIRFAPGGYEDAVEESHRLAAEAGAADGNVDGPYQDAVLDGHGRVVQALHRELGPIPATMWLPVGNGTTVVAFHRRLRALGWSVPLHAVGSPGNNPIVTSWPGPYEPLPTGAVVTTEHNEPLVNWHALHGPAAMIAIDASGGVVHAATDDELVAAQKLLTGYGVDASPSGAAGLAGLLNHALSTPIDGPQIVVLTGRSGLD</sequence>
<proteinExistence type="predicted"/>
<evidence type="ECO:0000259" key="4">
    <source>
        <dbReference type="Pfam" id="PF00291"/>
    </source>
</evidence>
<accession>A0ABP6ZVW1</accession>
<dbReference type="PANTHER" id="PTHR48078:SF6">
    <property type="entry name" value="L-THREONINE DEHYDRATASE CATABOLIC TDCB"/>
    <property type="match status" value="1"/>
</dbReference>
<protein>
    <recommendedName>
        <fullName evidence="4">Tryptophan synthase beta chain-like PALP domain-containing protein</fullName>
    </recommendedName>
</protein>
<dbReference type="InterPro" id="IPR036052">
    <property type="entry name" value="TrpB-like_PALP_sf"/>
</dbReference>
<feature type="domain" description="Tryptophan synthase beta chain-like PALP" evidence="4">
    <location>
        <begin position="7"/>
        <end position="293"/>
    </location>
</feature>
<gene>
    <name evidence="5" type="ORF">GCM10022223_42100</name>
</gene>
<reference evidence="6" key="1">
    <citation type="journal article" date="2019" name="Int. J. Syst. Evol. Microbiol.">
        <title>The Global Catalogue of Microorganisms (GCM) 10K type strain sequencing project: providing services to taxonomists for standard genome sequencing and annotation.</title>
        <authorList>
            <consortium name="The Broad Institute Genomics Platform"/>
            <consortium name="The Broad Institute Genome Sequencing Center for Infectious Disease"/>
            <person name="Wu L."/>
            <person name="Ma J."/>
        </authorList>
    </citation>
    <scope>NUCLEOTIDE SEQUENCE [LARGE SCALE GENOMIC DNA]</scope>
    <source>
        <strain evidence="6">JCM 16902</strain>
    </source>
</reference>
<evidence type="ECO:0000256" key="1">
    <source>
        <dbReference type="ARBA" id="ARBA00001933"/>
    </source>
</evidence>
<dbReference type="Pfam" id="PF00291">
    <property type="entry name" value="PALP"/>
    <property type="match status" value="1"/>
</dbReference>
<evidence type="ECO:0000256" key="2">
    <source>
        <dbReference type="ARBA" id="ARBA00022898"/>
    </source>
</evidence>
<evidence type="ECO:0000313" key="5">
    <source>
        <dbReference type="EMBL" id="GAA3620803.1"/>
    </source>
</evidence>
<comment type="cofactor">
    <cofactor evidence="1">
        <name>pyridoxal 5'-phosphate</name>
        <dbReference type="ChEBI" id="CHEBI:597326"/>
    </cofactor>
</comment>
<dbReference type="InterPro" id="IPR001926">
    <property type="entry name" value="TrpB-like_PALP"/>
</dbReference>
<evidence type="ECO:0000256" key="3">
    <source>
        <dbReference type="ARBA" id="ARBA00023239"/>
    </source>
</evidence>